<evidence type="ECO:0000256" key="1">
    <source>
        <dbReference type="SAM" id="MobiDB-lite"/>
    </source>
</evidence>
<proteinExistence type="predicted"/>
<sequence length="46" mass="4928">MATWLAENPANGTETNGGASYGDILWDTLNSPNLAWTTPSYPATWA</sequence>
<protein>
    <submittedName>
        <fullName evidence="3">Unannotated protein</fullName>
    </submittedName>
</protein>
<reference evidence="3" key="1">
    <citation type="submission" date="2020-05" db="EMBL/GenBank/DDBJ databases">
        <authorList>
            <person name="Chiriac C."/>
            <person name="Salcher M."/>
            <person name="Ghai R."/>
            <person name="Kavagutti S V."/>
        </authorList>
    </citation>
    <scope>NUCLEOTIDE SEQUENCE</scope>
</reference>
<evidence type="ECO:0000313" key="3">
    <source>
        <dbReference type="EMBL" id="CAB4853709.1"/>
    </source>
</evidence>
<gene>
    <name evidence="2" type="ORF">UFOPK3099_00668</name>
    <name evidence="3" type="ORF">UFOPK3267_03247</name>
</gene>
<feature type="region of interest" description="Disordered" evidence="1">
    <location>
        <begin position="1"/>
        <end position="21"/>
    </location>
</feature>
<dbReference type="AlphaFoldDB" id="A0A6J7CBV5"/>
<evidence type="ECO:0000313" key="2">
    <source>
        <dbReference type="EMBL" id="CAB4810036.1"/>
    </source>
</evidence>
<name>A0A6J7CBV5_9ZZZZ</name>
<dbReference type="EMBL" id="CAFBIY010000316">
    <property type="protein sequence ID" value="CAB4853709.1"/>
    <property type="molecule type" value="Genomic_DNA"/>
</dbReference>
<organism evidence="3">
    <name type="scientific">freshwater metagenome</name>
    <dbReference type="NCBI Taxonomy" id="449393"/>
    <lineage>
        <taxon>unclassified sequences</taxon>
        <taxon>metagenomes</taxon>
        <taxon>ecological metagenomes</taxon>
    </lineage>
</organism>
<dbReference type="EMBL" id="CAFAAV010000036">
    <property type="protein sequence ID" value="CAB4810036.1"/>
    <property type="molecule type" value="Genomic_DNA"/>
</dbReference>
<accession>A0A6J7CBV5</accession>